<dbReference type="EMBL" id="CP054139">
    <property type="protein sequence ID" value="QKJ28546.1"/>
    <property type="molecule type" value="Genomic_DNA"/>
</dbReference>
<feature type="transmembrane region" description="Helical" evidence="1">
    <location>
        <begin position="6"/>
        <end position="23"/>
    </location>
</feature>
<dbReference type="InterPro" id="IPR025962">
    <property type="entry name" value="SdpI/YhfL"/>
</dbReference>
<dbReference type="RefSeq" id="WP_173413248.1">
    <property type="nucleotide sequence ID" value="NZ_CP054139.1"/>
</dbReference>
<evidence type="ECO:0000313" key="3">
    <source>
        <dbReference type="Proteomes" id="UP000505355"/>
    </source>
</evidence>
<organism evidence="2 3">
    <name type="scientific">Mucilaginibacter mali</name>
    <dbReference type="NCBI Taxonomy" id="2740462"/>
    <lineage>
        <taxon>Bacteria</taxon>
        <taxon>Pseudomonadati</taxon>
        <taxon>Bacteroidota</taxon>
        <taxon>Sphingobacteriia</taxon>
        <taxon>Sphingobacteriales</taxon>
        <taxon>Sphingobacteriaceae</taxon>
        <taxon>Mucilaginibacter</taxon>
    </lineage>
</organism>
<keyword evidence="1" id="KW-1133">Transmembrane helix</keyword>
<feature type="transmembrane region" description="Helical" evidence="1">
    <location>
        <begin position="91"/>
        <end position="111"/>
    </location>
</feature>
<dbReference type="AlphaFoldDB" id="A0A7D4PYZ9"/>
<proteinExistence type="predicted"/>
<reference evidence="2 3" key="1">
    <citation type="submission" date="2020-05" db="EMBL/GenBank/DDBJ databases">
        <title>Mucilaginibacter mali sp. nov.</title>
        <authorList>
            <person name="Kim H.S."/>
            <person name="Lee K.C."/>
            <person name="Suh M.K."/>
            <person name="Kim J.-S."/>
            <person name="Han K.-I."/>
            <person name="Eom M.K."/>
            <person name="Shin Y.K."/>
            <person name="Lee J.-S."/>
        </authorList>
    </citation>
    <scope>NUCLEOTIDE SEQUENCE [LARGE SCALE GENOMIC DNA]</scope>
    <source>
        <strain evidence="2 3">G2-14</strain>
    </source>
</reference>
<dbReference type="KEGG" id="mmab:HQ865_01825"/>
<keyword evidence="3" id="KW-1185">Reference proteome</keyword>
<name>A0A7D4PYZ9_9SPHI</name>
<keyword evidence="1" id="KW-0472">Membrane</keyword>
<keyword evidence="1" id="KW-0812">Transmembrane</keyword>
<feature type="transmembrane region" description="Helical" evidence="1">
    <location>
        <begin position="64"/>
        <end position="85"/>
    </location>
</feature>
<sequence>MHWIEWFIGPQLIGVVFLLAGFIQKKYPPKKINNYYGYRMPSAMKNQETWDEANRFSTAYMIKAGMVLIVTGFLVTLLLYCIPMPQKFKAVTLFLVILAAGMGSAISMIMATEKHLSKTFDDRKYQ</sequence>
<accession>A0A7D4PYZ9</accession>
<protein>
    <submittedName>
        <fullName evidence="2">SdpI family protein</fullName>
    </submittedName>
</protein>
<evidence type="ECO:0000256" key="1">
    <source>
        <dbReference type="SAM" id="Phobius"/>
    </source>
</evidence>
<dbReference type="Pfam" id="PF13630">
    <property type="entry name" value="SdpI"/>
    <property type="match status" value="1"/>
</dbReference>
<evidence type="ECO:0000313" key="2">
    <source>
        <dbReference type="EMBL" id="QKJ28546.1"/>
    </source>
</evidence>
<dbReference type="Proteomes" id="UP000505355">
    <property type="component" value="Chromosome"/>
</dbReference>
<gene>
    <name evidence="2" type="ORF">HQ865_01825</name>
</gene>